<feature type="compositionally biased region" description="Polar residues" evidence="1">
    <location>
        <begin position="46"/>
        <end position="60"/>
    </location>
</feature>
<feature type="compositionally biased region" description="Polar residues" evidence="1">
    <location>
        <begin position="1"/>
        <end position="14"/>
    </location>
</feature>
<gene>
    <name evidence="2" type="ORF">ZHAS_00021953</name>
</gene>
<feature type="compositionally biased region" description="Polar residues" evidence="1">
    <location>
        <begin position="26"/>
        <end position="37"/>
    </location>
</feature>
<dbReference type="AlphaFoldDB" id="A0A084WTA4"/>
<dbReference type="VEuPathDB" id="VectorBase:ASIC021953"/>
<dbReference type="EnsemblMetazoa" id="ASIC021953-RA">
    <property type="protein sequence ID" value="ASIC021953-PA"/>
    <property type="gene ID" value="ASIC021953"/>
</dbReference>
<evidence type="ECO:0000313" key="3">
    <source>
        <dbReference type="EnsemblMetazoa" id="ASIC021953-PA"/>
    </source>
</evidence>
<organism evidence="2">
    <name type="scientific">Anopheles sinensis</name>
    <name type="common">Mosquito</name>
    <dbReference type="NCBI Taxonomy" id="74873"/>
    <lineage>
        <taxon>Eukaryota</taxon>
        <taxon>Metazoa</taxon>
        <taxon>Ecdysozoa</taxon>
        <taxon>Arthropoda</taxon>
        <taxon>Hexapoda</taxon>
        <taxon>Insecta</taxon>
        <taxon>Pterygota</taxon>
        <taxon>Neoptera</taxon>
        <taxon>Endopterygota</taxon>
        <taxon>Diptera</taxon>
        <taxon>Nematocera</taxon>
        <taxon>Culicoidea</taxon>
        <taxon>Culicidae</taxon>
        <taxon>Anophelinae</taxon>
        <taxon>Anopheles</taxon>
    </lineage>
</organism>
<sequence length="91" mass="10065">MTDDVSSADGTTRSTSDRVDLPVCSRESSASPRSGWSTALIPRGTTHAQQHTNERTNSMADGQPVRLAARQRPFIIFARRYFTYTFGDARA</sequence>
<protein>
    <submittedName>
        <fullName evidence="2 3">Porphobilinogen deaminase</fullName>
    </submittedName>
</protein>
<dbReference type="EMBL" id="ATLV01026883">
    <property type="status" value="NOT_ANNOTATED_CDS"/>
    <property type="molecule type" value="Genomic_DNA"/>
</dbReference>
<proteinExistence type="predicted"/>
<evidence type="ECO:0000313" key="2">
    <source>
        <dbReference type="EMBL" id="KFB53448.1"/>
    </source>
</evidence>
<accession>A0A084WTA4</accession>
<dbReference type="Proteomes" id="UP000030765">
    <property type="component" value="Unassembled WGS sequence"/>
</dbReference>
<dbReference type="EMBL" id="KE525420">
    <property type="protein sequence ID" value="KFB53448.1"/>
    <property type="molecule type" value="Genomic_DNA"/>
</dbReference>
<reference evidence="2 4" key="1">
    <citation type="journal article" date="2014" name="BMC Genomics">
        <title>Genome sequence of Anopheles sinensis provides insight into genetics basis of mosquito competence for malaria parasites.</title>
        <authorList>
            <person name="Zhou D."/>
            <person name="Zhang D."/>
            <person name="Ding G."/>
            <person name="Shi L."/>
            <person name="Hou Q."/>
            <person name="Ye Y."/>
            <person name="Xu Y."/>
            <person name="Zhou H."/>
            <person name="Xiong C."/>
            <person name="Li S."/>
            <person name="Yu J."/>
            <person name="Hong S."/>
            <person name="Yu X."/>
            <person name="Zou P."/>
            <person name="Chen C."/>
            <person name="Chang X."/>
            <person name="Wang W."/>
            <person name="Lv Y."/>
            <person name="Sun Y."/>
            <person name="Ma L."/>
            <person name="Shen B."/>
            <person name="Zhu C."/>
        </authorList>
    </citation>
    <scope>NUCLEOTIDE SEQUENCE [LARGE SCALE GENOMIC DNA]</scope>
</reference>
<keyword evidence="4" id="KW-1185">Reference proteome</keyword>
<name>A0A084WTA4_ANOSI</name>
<evidence type="ECO:0000256" key="1">
    <source>
        <dbReference type="SAM" id="MobiDB-lite"/>
    </source>
</evidence>
<evidence type="ECO:0000313" key="4">
    <source>
        <dbReference type="Proteomes" id="UP000030765"/>
    </source>
</evidence>
<feature type="region of interest" description="Disordered" evidence="1">
    <location>
        <begin position="1"/>
        <end position="63"/>
    </location>
</feature>
<reference evidence="3" key="2">
    <citation type="submission" date="2020-05" db="UniProtKB">
        <authorList>
            <consortium name="EnsemblMetazoa"/>
        </authorList>
    </citation>
    <scope>IDENTIFICATION</scope>
</reference>